<accession>A0A0D8HIS0</accession>
<evidence type="ECO:0000259" key="4">
    <source>
        <dbReference type="Pfam" id="PF00534"/>
    </source>
</evidence>
<reference evidence="6 7" key="1">
    <citation type="submission" date="2015-01" db="EMBL/GenBank/DDBJ databases">
        <title>Draft genome of the acidophilic iron oxidizer Acidithrix ferrooxidans strain Py-F3.</title>
        <authorList>
            <person name="Poehlein A."/>
            <person name="Eisen S."/>
            <person name="Schloemann M."/>
            <person name="Johnson B.D."/>
            <person name="Daniel R."/>
            <person name="Muehling M."/>
        </authorList>
    </citation>
    <scope>NUCLEOTIDE SEQUENCE [LARGE SCALE GENOMIC DNA]</scope>
    <source>
        <strain evidence="6 7">Py-F3</strain>
    </source>
</reference>
<dbReference type="GO" id="GO:0016758">
    <property type="term" value="F:hexosyltransferase activity"/>
    <property type="evidence" value="ECO:0007669"/>
    <property type="project" value="InterPro"/>
</dbReference>
<organism evidence="6 7">
    <name type="scientific">Acidithrix ferrooxidans</name>
    <dbReference type="NCBI Taxonomy" id="1280514"/>
    <lineage>
        <taxon>Bacteria</taxon>
        <taxon>Bacillati</taxon>
        <taxon>Actinomycetota</taxon>
        <taxon>Acidimicrobiia</taxon>
        <taxon>Acidimicrobiales</taxon>
        <taxon>Acidimicrobiaceae</taxon>
        <taxon>Acidithrix</taxon>
    </lineage>
</organism>
<dbReference type="PANTHER" id="PTHR43025:SF3">
    <property type="entry name" value="MONOGALACTOSYLDIACYLGLYCEROL SYNTHASE 1, CHLOROPLASTIC"/>
    <property type="match status" value="1"/>
</dbReference>
<comment type="caution">
    <text evidence="6">The sequence shown here is derived from an EMBL/GenBank/DDBJ whole genome shotgun (WGS) entry which is preliminary data.</text>
</comment>
<keyword evidence="7" id="KW-1185">Reference proteome</keyword>
<evidence type="ECO:0000256" key="2">
    <source>
        <dbReference type="ARBA" id="ARBA00022676"/>
    </source>
</evidence>
<dbReference type="GO" id="GO:0016020">
    <property type="term" value="C:membrane"/>
    <property type="evidence" value="ECO:0007669"/>
    <property type="project" value="GOC"/>
</dbReference>
<keyword evidence="3 6" id="KW-0808">Transferase</keyword>
<name>A0A0D8HIS0_9ACTN</name>
<dbReference type="SUPFAM" id="SSF53756">
    <property type="entry name" value="UDP-Glycosyltransferase/glycogen phosphorylase"/>
    <property type="match status" value="1"/>
</dbReference>
<dbReference type="Pfam" id="PF06925">
    <property type="entry name" value="MGDG_synth"/>
    <property type="match status" value="1"/>
</dbReference>
<dbReference type="EC" id="2.4.1.-" evidence="6"/>
<dbReference type="AlphaFoldDB" id="A0A0D8HIS0"/>
<evidence type="ECO:0000313" key="7">
    <source>
        <dbReference type="Proteomes" id="UP000032360"/>
    </source>
</evidence>
<feature type="domain" description="Diacylglycerol glucosyltransferase N-terminal" evidence="5">
    <location>
        <begin position="16"/>
        <end position="158"/>
    </location>
</feature>
<evidence type="ECO:0000256" key="3">
    <source>
        <dbReference type="ARBA" id="ARBA00022679"/>
    </source>
</evidence>
<evidence type="ECO:0000313" key="6">
    <source>
        <dbReference type="EMBL" id="KJF17764.1"/>
    </source>
</evidence>
<dbReference type="Gene3D" id="3.40.50.2000">
    <property type="entry name" value="Glycogen Phosphorylase B"/>
    <property type="match status" value="1"/>
</dbReference>
<dbReference type="InterPro" id="IPR050519">
    <property type="entry name" value="Glycosyltransf_28_UgtP"/>
</dbReference>
<dbReference type="STRING" id="1280514.AXFE_13800"/>
<keyword evidence="2 6" id="KW-0328">Glycosyltransferase</keyword>
<sequence>MPKRVLIVSARMGAGHDGAAKEIALQLTSRGFDVETRDFLDAAPLIGKILERTYELQLDHAQWSYEALFRIFASFKAIKPPIVSIFYFIFFPRIRKWIKEVDADIVLTTYPFASLVLGRARRSVLRPMKVPAYTFLTDFSVHTMWVDEGIDAYLAVHNISVRQVERLVNKTPMVSGPAVSERFHHIGDMERESIRDEFSIPQKIASALIVAGSWGVGDLKDTLLTLGNAHDIFPVVVCGKNKALYDDLSKLNVGRVIGWTDRMADLMRACDVVIQNAGGLTALEAFAAGVPVVSYNPIKGHGLRNVIEMEASGVSLWAKSPKELIETVHELTANPELTTKRASQVFVCDPGKMIEVDYYQRKTPRRQRSTGHGPVGVLVKFAMALLVIISGANIAVNATTTQLNVGTASMSSPYAYALVTMTPRSIFDPVLIHQLADSGIGAVITGPIALHYPDQVRALASAGVTIVNGGWPINSGLRIFAPIEDATKSQKLILADTGLQSIVYAPVGVVNSVDLAWASLSHVPLVKAVVVETLTKFMPSKGRVYEINSTGMTNPQVEKHIAWMESILKKNNFTLLPISVIGS</sequence>
<dbReference type="Proteomes" id="UP000032360">
    <property type="component" value="Unassembled WGS sequence"/>
</dbReference>
<dbReference type="InterPro" id="IPR001296">
    <property type="entry name" value="Glyco_trans_1"/>
</dbReference>
<dbReference type="Pfam" id="PF00534">
    <property type="entry name" value="Glycos_transf_1"/>
    <property type="match status" value="1"/>
</dbReference>
<evidence type="ECO:0000259" key="5">
    <source>
        <dbReference type="Pfam" id="PF06925"/>
    </source>
</evidence>
<dbReference type="RefSeq" id="WP_052605122.1">
    <property type="nucleotide sequence ID" value="NZ_JXYS01000030.1"/>
</dbReference>
<dbReference type="EMBL" id="JXYS01000030">
    <property type="protein sequence ID" value="KJF17764.1"/>
    <property type="molecule type" value="Genomic_DNA"/>
</dbReference>
<dbReference type="PANTHER" id="PTHR43025">
    <property type="entry name" value="MONOGALACTOSYLDIACYLGLYCEROL SYNTHASE"/>
    <property type="match status" value="1"/>
</dbReference>
<dbReference type="InterPro" id="IPR009695">
    <property type="entry name" value="Diacylglyc_glucosyltr_N"/>
</dbReference>
<comment type="similarity">
    <text evidence="1">Belongs to the glycosyltransferase 28 family.</text>
</comment>
<evidence type="ECO:0000256" key="1">
    <source>
        <dbReference type="ARBA" id="ARBA00006962"/>
    </source>
</evidence>
<feature type="domain" description="Glycosyl transferase family 1" evidence="4">
    <location>
        <begin position="234"/>
        <end position="340"/>
    </location>
</feature>
<dbReference type="OrthoDB" id="9810950at2"/>
<dbReference type="GO" id="GO:0009247">
    <property type="term" value="P:glycolipid biosynthetic process"/>
    <property type="evidence" value="ECO:0007669"/>
    <property type="project" value="InterPro"/>
</dbReference>
<protein>
    <submittedName>
        <fullName evidence="6">Processive diacylglycerol beta-glucosyltransferase</fullName>
        <ecNumber evidence="6">2.4.1.-</ecNumber>
    </submittedName>
</protein>
<proteinExistence type="inferred from homology"/>
<gene>
    <name evidence="6" type="primary">ugtP</name>
    <name evidence="6" type="ORF">AXFE_13800</name>
</gene>